<evidence type="ECO:0000313" key="1">
    <source>
        <dbReference type="EMBL" id="SGY89993.1"/>
    </source>
</evidence>
<evidence type="ECO:0000313" key="2">
    <source>
        <dbReference type="Proteomes" id="UP000183794"/>
    </source>
</evidence>
<reference evidence="1 2" key="1">
    <citation type="submission" date="2016-11" db="EMBL/GenBank/DDBJ databases">
        <authorList>
            <person name="Jaros S."/>
            <person name="Januszkiewicz K."/>
            <person name="Wedrychowicz H."/>
        </authorList>
    </citation>
    <scope>NUCLEOTIDE SEQUENCE [LARGE SCALE GENOMIC DNA]</scope>
    <source>
        <strain evidence="1">NVI 5450</strain>
    </source>
</reference>
<sequence>MHPCQQQRCTSLVDERKPPKKIQQTHIDLLIYMGVILVRYSYINSVDYISGCMAI</sequence>
<protein>
    <submittedName>
        <fullName evidence="1">Uncharacterized protein</fullName>
    </submittedName>
</protein>
<gene>
    <name evidence="1" type="ORF">NVI5450_1062</name>
</gene>
<name>A0A1L0B199_9GAMM</name>
<accession>A0A1L0B199</accession>
<organism evidence="1 2">
    <name type="scientific">Moritella viscosa</name>
    <dbReference type="NCBI Taxonomy" id="80854"/>
    <lineage>
        <taxon>Bacteria</taxon>
        <taxon>Pseudomonadati</taxon>
        <taxon>Pseudomonadota</taxon>
        <taxon>Gammaproteobacteria</taxon>
        <taxon>Alteromonadales</taxon>
        <taxon>Moritellaceae</taxon>
        <taxon>Moritella</taxon>
    </lineage>
</organism>
<dbReference type="AlphaFoldDB" id="A0A1L0B199"/>
<proteinExistence type="predicted"/>
<dbReference type="Proteomes" id="UP000183794">
    <property type="component" value="Unassembled WGS sequence"/>
</dbReference>
<dbReference type="EMBL" id="FPLD01000036">
    <property type="protein sequence ID" value="SGY89993.1"/>
    <property type="molecule type" value="Genomic_DNA"/>
</dbReference>